<evidence type="ECO:0000256" key="3">
    <source>
        <dbReference type="ARBA" id="ARBA00022679"/>
    </source>
</evidence>
<organism evidence="12 13">
    <name type="scientific">Diploptera punctata</name>
    <name type="common">Pacific beetle cockroach</name>
    <dbReference type="NCBI Taxonomy" id="6984"/>
    <lineage>
        <taxon>Eukaryota</taxon>
        <taxon>Metazoa</taxon>
        <taxon>Ecdysozoa</taxon>
        <taxon>Arthropoda</taxon>
        <taxon>Hexapoda</taxon>
        <taxon>Insecta</taxon>
        <taxon>Pterygota</taxon>
        <taxon>Neoptera</taxon>
        <taxon>Polyneoptera</taxon>
        <taxon>Dictyoptera</taxon>
        <taxon>Blattodea</taxon>
        <taxon>Blaberoidea</taxon>
        <taxon>Blaberidae</taxon>
        <taxon>Diplopterinae</taxon>
        <taxon>Diploptera</taxon>
    </lineage>
</organism>
<evidence type="ECO:0000256" key="9">
    <source>
        <dbReference type="PROSITE-ProRule" id="PRU10141"/>
    </source>
</evidence>
<evidence type="ECO:0000313" key="13">
    <source>
        <dbReference type="Proteomes" id="UP001233999"/>
    </source>
</evidence>
<dbReference type="SUPFAM" id="SSF56112">
    <property type="entry name" value="Protein kinase-like (PK-like)"/>
    <property type="match status" value="1"/>
</dbReference>
<keyword evidence="5" id="KW-0418">Kinase</keyword>
<dbReference type="FunFam" id="1.10.510.10:FF:000624">
    <property type="entry name" value="Mitogen-activated protein kinase"/>
    <property type="match status" value="1"/>
</dbReference>
<reference evidence="12" key="1">
    <citation type="journal article" date="2023" name="IScience">
        <title>Live-bearing cockroach genome reveals convergent evolutionary mechanisms linked to viviparity in insects and beyond.</title>
        <authorList>
            <person name="Fouks B."/>
            <person name="Harrison M.C."/>
            <person name="Mikhailova A.A."/>
            <person name="Marchal E."/>
            <person name="English S."/>
            <person name="Carruthers M."/>
            <person name="Jennings E.C."/>
            <person name="Chiamaka E.L."/>
            <person name="Frigard R.A."/>
            <person name="Pippel M."/>
            <person name="Attardo G.M."/>
            <person name="Benoit J.B."/>
            <person name="Bornberg-Bauer E."/>
            <person name="Tobe S.S."/>
        </authorList>
    </citation>
    <scope>NUCLEOTIDE SEQUENCE</scope>
    <source>
        <strain evidence="12">Stay&amp;Tobe</strain>
    </source>
</reference>
<name>A0AAD8A3X4_DIPPU</name>
<dbReference type="PROSITE" id="PS00107">
    <property type="entry name" value="PROTEIN_KINASE_ATP"/>
    <property type="match status" value="1"/>
</dbReference>
<feature type="region of interest" description="Disordered" evidence="10">
    <location>
        <begin position="501"/>
        <end position="532"/>
    </location>
</feature>
<feature type="domain" description="Protein kinase" evidence="11">
    <location>
        <begin position="4"/>
        <end position="314"/>
    </location>
</feature>
<evidence type="ECO:0000256" key="1">
    <source>
        <dbReference type="ARBA" id="ARBA00012425"/>
    </source>
</evidence>
<evidence type="ECO:0000256" key="8">
    <source>
        <dbReference type="ARBA" id="ARBA00048367"/>
    </source>
</evidence>
<evidence type="ECO:0000313" key="12">
    <source>
        <dbReference type="EMBL" id="KAJ9591982.1"/>
    </source>
</evidence>
<dbReference type="SMART" id="SM00220">
    <property type="entry name" value="S_TKc"/>
    <property type="match status" value="1"/>
</dbReference>
<evidence type="ECO:0000256" key="2">
    <source>
        <dbReference type="ARBA" id="ARBA00022527"/>
    </source>
</evidence>
<keyword evidence="13" id="KW-1185">Reference proteome</keyword>
<evidence type="ECO:0000259" key="11">
    <source>
        <dbReference type="PROSITE" id="PS50011"/>
    </source>
</evidence>
<comment type="catalytic activity">
    <reaction evidence="7">
        <text>L-threonyl-[protein] + ATP = O-phospho-L-threonyl-[protein] + ADP + H(+)</text>
        <dbReference type="Rhea" id="RHEA:46608"/>
        <dbReference type="Rhea" id="RHEA-COMP:11060"/>
        <dbReference type="Rhea" id="RHEA-COMP:11605"/>
        <dbReference type="ChEBI" id="CHEBI:15378"/>
        <dbReference type="ChEBI" id="CHEBI:30013"/>
        <dbReference type="ChEBI" id="CHEBI:30616"/>
        <dbReference type="ChEBI" id="CHEBI:61977"/>
        <dbReference type="ChEBI" id="CHEBI:456216"/>
        <dbReference type="EC" id="2.7.11.22"/>
    </reaction>
</comment>
<dbReference type="Pfam" id="PF00069">
    <property type="entry name" value="Pkinase"/>
    <property type="match status" value="1"/>
</dbReference>
<dbReference type="InterPro" id="IPR008271">
    <property type="entry name" value="Ser/Thr_kinase_AS"/>
</dbReference>
<keyword evidence="3" id="KW-0808">Transferase</keyword>
<feature type="region of interest" description="Disordered" evidence="10">
    <location>
        <begin position="405"/>
        <end position="427"/>
    </location>
</feature>
<protein>
    <recommendedName>
        <fullName evidence="1">cyclin-dependent kinase</fullName>
        <ecNumber evidence="1">2.7.11.22</ecNumber>
    </recommendedName>
</protein>
<evidence type="ECO:0000256" key="5">
    <source>
        <dbReference type="ARBA" id="ARBA00022777"/>
    </source>
</evidence>
<feature type="binding site" evidence="9">
    <location>
        <position position="34"/>
    </location>
    <ligand>
        <name>ATP</name>
        <dbReference type="ChEBI" id="CHEBI:30616"/>
    </ligand>
</feature>
<sequence>MEKYENIAVVGEGSYGLVIKCRHRETGQMVAIKKFIETEEDQTVRKMALREIRMLKKLRHENLVNMIEVFRRKRRFYLVFEYMDHTVLDELEKNSSGLGTDTSREYIFQVLRGIDFCHNNNIVHRDVKPENVLVSQLGVIKLCDFGFARLLANPGETCTDYVATRWYRAPELLVGDTKYGREVDIWAVGCLFAEMMTGDPLFPGDSDIDQLYQITKVLGQNIRTHLRGNKQRCPPQLREKRLEETPENCHTDINSFLRNPMLKGLKKGMEEGARSLYKMFPNWSKLSLDFVTLCLKLDPAQRPISSELIRHPFFNHDRFSEHFLPVLRAKIQDEFQGNPLLQKYQTSPIVRSAAKIPRERGPSELSVSSSHLRGKTIMEQSRWKINIMKENSGCGDNTRQNLAVSSRRKVNDSTATMDVTEEPSDTRTFKLPSQHKFSIPSLQLNKVQLSVQDIGPSDVQPSSAISPTPFLSLESAEQFVQVLHPSINNLSFTGFKEPERPIFTGKAPESLKRSPMAQSGSRTPLTKVPLPPSSQFRRLGRNLLLDVGELQKTGINSVSLNEDSPVSDKWFFNRKPGIAQACDTWRIKNVNDDFSLPNVPGASGSPSKGLKKKLHPISTHGSQMNEPFISPKKSQKPVVVSRPKKHKLPSLDFLPHISI</sequence>
<comment type="catalytic activity">
    <reaction evidence="8">
        <text>L-seryl-[protein] + ATP = O-phospho-L-seryl-[protein] + ADP + H(+)</text>
        <dbReference type="Rhea" id="RHEA:17989"/>
        <dbReference type="Rhea" id="RHEA-COMP:9863"/>
        <dbReference type="Rhea" id="RHEA-COMP:11604"/>
        <dbReference type="ChEBI" id="CHEBI:15378"/>
        <dbReference type="ChEBI" id="CHEBI:29999"/>
        <dbReference type="ChEBI" id="CHEBI:30616"/>
        <dbReference type="ChEBI" id="CHEBI:83421"/>
        <dbReference type="ChEBI" id="CHEBI:456216"/>
        <dbReference type="EC" id="2.7.11.22"/>
    </reaction>
</comment>
<dbReference type="FunFam" id="3.30.200.20:FF:000049">
    <property type="entry name" value="cyclin-dependent kinase-like 1 isoform X1"/>
    <property type="match status" value="1"/>
</dbReference>
<dbReference type="EC" id="2.7.11.22" evidence="1"/>
<dbReference type="InterPro" id="IPR011009">
    <property type="entry name" value="Kinase-like_dom_sf"/>
</dbReference>
<dbReference type="Proteomes" id="UP001233999">
    <property type="component" value="Unassembled WGS sequence"/>
</dbReference>
<dbReference type="EMBL" id="JASPKZ010003851">
    <property type="protein sequence ID" value="KAJ9591982.1"/>
    <property type="molecule type" value="Genomic_DNA"/>
</dbReference>
<comment type="caution">
    <text evidence="12">The sequence shown here is derived from an EMBL/GenBank/DDBJ whole genome shotgun (WGS) entry which is preliminary data.</text>
</comment>
<evidence type="ECO:0000256" key="10">
    <source>
        <dbReference type="SAM" id="MobiDB-lite"/>
    </source>
</evidence>
<proteinExistence type="predicted"/>
<dbReference type="Gene3D" id="3.30.200.20">
    <property type="entry name" value="Phosphorylase Kinase, domain 1"/>
    <property type="match status" value="1"/>
</dbReference>
<dbReference type="InterPro" id="IPR017441">
    <property type="entry name" value="Protein_kinase_ATP_BS"/>
</dbReference>
<dbReference type="PROSITE" id="PS50011">
    <property type="entry name" value="PROTEIN_KINASE_DOM"/>
    <property type="match status" value="1"/>
</dbReference>
<dbReference type="GO" id="GO:0004693">
    <property type="term" value="F:cyclin-dependent protein serine/threonine kinase activity"/>
    <property type="evidence" value="ECO:0007669"/>
    <property type="project" value="UniProtKB-EC"/>
</dbReference>
<keyword evidence="6 9" id="KW-0067">ATP-binding</keyword>
<dbReference type="PANTHER" id="PTHR24055">
    <property type="entry name" value="MITOGEN-ACTIVATED PROTEIN KINASE"/>
    <property type="match status" value="1"/>
</dbReference>
<dbReference type="PROSITE" id="PS00108">
    <property type="entry name" value="PROTEIN_KINASE_ST"/>
    <property type="match status" value="1"/>
</dbReference>
<reference evidence="12" key="2">
    <citation type="submission" date="2023-05" db="EMBL/GenBank/DDBJ databases">
        <authorList>
            <person name="Fouks B."/>
        </authorList>
    </citation>
    <scope>NUCLEOTIDE SEQUENCE</scope>
    <source>
        <strain evidence="12">Stay&amp;Tobe</strain>
        <tissue evidence="12">Testes</tissue>
    </source>
</reference>
<dbReference type="GO" id="GO:0005524">
    <property type="term" value="F:ATP binding"/>
    <property type="evidence" value="ECO:0007669"/>
    <property type="project" value="UniProtKB-UniRule"/>
</dbReference>
<evidence type="ECO:0000256" key="4">
    <source>
        <dbReference type="ARBA" id="ARBA00022741"/>
    </source>
</evidence>
<keyword evidence="2" id="KW-0723">Serine/threonine-protein kinase</keyword>
<dbReference type="InterPro" id="IPR050117">
    <property type="entry name" value="MAPK"/>
</dbReference>
<feature type="region of interest" description="Disordered" evidence="10">
    <location>
        <begin position="598"/>
        <end position="643"/>
    </location>
</feature>
<dbReference type="InterPro" id="IPR000719">
    <property type="entry name" value="Prot_kinase_dom"/>
</dbReference>
<keyword evidence="4 9" id="KW-0547">Nucleotide-binding</keyword>
<accession>A0AAD8A3X4</accession>
<evidence type="ECO:0000256" key="6">
    <source>
        <dbReference type="ARBA" id="ARBA00022840"/>
    </source>
</evidence>
<dbReference type="AlphaFoldDB" id="A0AAD8A3X4"/>
<gene>
    <name evidence="12" type="ORF">L9F63_001494</name>
</gene>
<evidence type="ECO:0000256" key="7">
    <source>
        <dbReference type="ARBA" id="ARBA00047811"/>
    </source>
</evidence>
<dbReference type="Gene3D" id="1.10.510.10">
    <property type="entry name" value="Transferase(Phosphotransferase) domain 1"/>
    <property type="match status" value="1"/>
</dbReference>